<dbReference type="InterPro" id="IPR057326">
    <property type="entry name" value="KR_dom"/>
</dbReference>
<dbReference type="AlphaFoldDB" id="A0A1L7X2S5"/>
<dbReference type="PANTHER" id="PTHR48079:SF6">
    <property type="entry name" value="NAD(P)-BINDING DOMAIN-CONTAINING PROTEIN-RELATED"/>
    <property type="match status" value="1"/>
</dbReference>
<dbReference type="EMBL" id="FJOG01000013">
    <property type="protein sequence ID" value="CZR59306.1"/>
    <property type="molecule type" value="Genomic_DNA"/>
</dbReference>
<accession>A0A1L7X2S5</accession>
<keyword evidence="3" id="KW-1185">Reference proteome</keyword>
<dbReference type="Pfam" id="PF01073">
    <property type="entry name" value="3Beta_HSD"/>
    <property type="match status" value="1"/>
</dbReference>
<proteinExistence type="predicted"/>
<dbReference type="PANTHER" id="PTHR48079">
    <property type="entry name" value="PROTEIN YEEZ"/>
    <property type="match status" value="1"/>
</dbReference>
<dbReference type="SMART" id="SM00822">
    <property type="entry name" value="PKS_KR"/>
    <property type="match status" value="1"/>
</dbReference>
<gene>
    <name evidence="2" type="ORF">PAC_09198</name>
</gene>
<evidence type="ECO:0000259" key="1">
    <source>
        <dbReference type="SMART" id="SM00822"/>
    </source>
</evidence>
<organism evidence="2 3">
    <name type="scientific">Phialocephala subalpina</name>
    <dbReference type="NCBI Taxonomy" id="576137"/>
    <lineage>
        <taxon>Eukaryota</taxon>
        <taxon>Fungi</taxon>
        <taxon>Dikarya</taxon>
        <taxon>Ascomycota</taxon>
        <taxon>Pezizomycotina</taxon>
        <taxon>Leotiomycetes</taxon>
        <taxon>Helotiales</taxon>
        <taxon>Mollisiaceae</taxon>
        <taxon>Phialocephala</taxon>
        <taxon>Phialocephala fortinii species complex</taxon>
    </lineage>
</organism>
<dbReference type="InterPro" id="IPR002225">
    <property type="entry name" value="3Beta_OHSteriod_DH/Estase"/>
</dbReference>
<dbReference type="Gene3D" id="3.40.50.720">
    <property type="entry name" value="NAD(P)-binding Rossmann-like Domain"/>
    <property type="match status" value="1"/>
</dbReference>
<dbReference type="InterPro" id="IPR051783">
    <property type="entry name" value="NAD(P)-dependent_oxidoreduct"/>
</dbReference>
<evidence type="ECO:0000313" key="3">
    <source>
        <dbReference type="Proteomes" id="UP000184330"/>
    </source>
</evidence>
<dbReference type="STRING" id="576137.A0A1L7X2S5"/>
<sequence length="369" mass="39823">MAAPSSKPDLGKVVVVGGCGFLGSHIVDALRSSCKAEIFVVSRSATKASEHHPDVTYIDADLAETNTVGIPEIESVFVDNKIDVVFHTATAPALTAKEKEFEDTNVMGTKNVILAAGHAGVKALVYTSSNSVTRPSFQDGQTDADETWPLVLGQDQEDLYARSKAAGEKLALEANQPGGVRTCALRPGGMVGTRDGIVLNTIAELYFNGDPTIQVGDDTALSDYGSVLDAARAHISAAVALLRAHSSSSPIPESERVDGEVFFISGEHVHFWTFARTFYNRFGNKADKKPTVLSKGFALILARVLMFFFGLVGKKSPLKVNDVYYACANSTASNRKAEERLGYRIEEPVDVAVEKACKWYMENRRPKTA</sequence>
<reference evidence="2 3" key="1">
    <citation type="submission" date="2016-03" db="EMBL/GenBank/DDBJ databases">
        <authorList>
            <person name="Ploux O."/>
        </authorList>
    </citation>
    <scope>NUCLEOTIDE SEQUENCE [LARGE SCALE GENOMIC DNA]</scope>
    <source>
        <strain evidence="2 3">UAMH 11012</strain>
    </source>
</reference>
<protein>
    <submittedName>
        <fullName evidence="2">Related to C-3 sterol dehydrogenase (C-4 decarboxylase)</fullName>
    </submittedName>
</protein>
<dbReference type="OrthoDB" id="10058185at2759"/>
<dbReference type="Proteomes" id="UP000184330">
    <property type="component" value="Unassembled WGS sequence"/>
</dbReference>
<dbReference type="GO" id="GO:0004029">
    <property type="term" value="F:aldehyde dehydrogenase (NAD+) activity"/>
    <property type="evidence" value="ECO:0007669"/>
    <property type="project" value="TreeGrafter"/>
</dbReference>
<evidence type="ECO:0000313" key="2">
    <source>
        <dbReference type="EMBL" id="CZR59306.1"/>
    </source>
</evidence>
<dbReference type="GO" id="GO:0006694">
    <property type="term" value="P:steroid biosynthetic process"/>
    <property type="evidence" value="ECO:0007669"/>
    <property type="project" value="InterPro"/>
</dbReference>
<dbReference type="InterPro" id="IPR036291">
    <property type="entry name" value="NAD(P)-bd_dom_sf"/>
</dbReference>
<dbReference type="GO" id="GO:0016616">
    <property type="term" value="F:oxidoreductase activity, acting on the CH-OH group of donors, NAD or NADP as acceptor"/>
    <property type="evidence" value="ECO:0007669"/>
    <property type="project" value="InterPro"/>
</dbReference>
<name>A0A1L7X2S5_9HELO</name>
<dbReference type="GO" id="GO:0005737">
    <property type="term" value="C:cytoplasm"/>
    <property type="evidence" value="ECO:0007669"/>
    <property type="project" value="TreeGrafter"/>
</dbReference>
<dbReference type="SUPFAM" id="SSF51735">
    <property type="entry name" value="NAD(P)-binding Rossmann-fold domains"/>
    <property type="match status" value="1"/>
</dbReference>
<feature type="domain" description="Ketoreductase" evidence="1">
    <location>
        <begin position="11"/>
        <end position="194"/>
    </location>
</feature>